<dbReference type="Gene3D" id="3.30.70.100">
    <property type="match status" value="1"/>
</dbReference>
<dbReference type="EMBL" id="LODU01000014">
    <property type="protein sequence ID" value="POH33800.1"/>
    <property type="molecule type" value="Genomic_DNA"/>
</dbReference>
<comment type="caution">
    <text evidence="2">The sequence shown here is derived from an EMBL/GenBank/DDBJ whole genome shotgun (WGS) entry which is preliminary data.</text>
</comment>
<protein>
    <recommendedName>
        <fullName evidence="1">ABM domain-containing protein</fullName>
    </recommendedName>
</protein>
<dbReference type="RefSeq" id="WP_097527701.1">
    <property type="nucleotide sequence ID" value="NZ_LODU01000014.1"/>
</dbReference>
<accession>A0A2S3YR20</accession>
<dbReference type="SUPFAM" id="SSF54909">
    <property type="entry name" value="Dimeric alpha+beta barrel"/>
    <property type="match status" value="1"/>
</dbReference>
<name>A0A2S3YR20_9HYPH</name>
<gene>
    <name evidence="2" type="ORF">ATY31_09530</name>
</gene>
<dbReference type="InterPro" id="IPR011008">
    <property type="entry name" value="Dimeric_a/b-barrel"/>
</dbReference>
<dbReference type="AlphaFoldDB" id="A0A2S3YR20"/>
<evidence type="ECO:0000259" key="1">
    <source>
        <dbReference type="Pfam" id="PF03992"/>
    </source>
</evidence>
<reference evidence="2 3" key="1">
    <citation type="journal article" date="2014" name="Syst. Appl. Microbiol.">
        <title>Microsymbionts of Phaseolus vulgaris in acid and alkaline soils of Mexico.</title>
        <authorList>
            <person name="Verastegui-Valdes M.M."/>
            <person name="Zhang Y.J."/>
            <person name="Rivera-Orduna F.N."/>
            <person name="Cheng H.P."/>
            <person name="Sui X.H."/>
            <person name="Wang E.T."/>
        </authorList>
    </citation>
    <scope>NUCLEOTIDE SEQUENCE [LARGE SCALE GENOMIC DNA]</scope>
    <source>
        <strain evidence="2 3">FG01</strain>
    </source>
</reference>
<organism evidence="2 3">
    <name type="scientific">Sinorhizobium americanum</name>
    <dbReference type="NCBI Taxonomy" id="194963"/>
    <lineage>
        <taxon>Bacteria</taxon>
        <taxon>Pseudomonadati</taxon>
        <taxon>Pseudomonadota</taxon>
        <taxon>Alphaproteobacteria</taxon>
        <taxon>Hyphomicrobiales</taxon>
        <taxon>Rhizobiaceae</taxon>
        <taxon>Sinorhizobium/Ensifer group</taxon>
        <taxon>Sinorhizobium</taxon>
    </lineage>
</organism>
<sequence length="107" mass="11475">MSDAIVEIATIRLKPGVTEQQLVAASDSFQRFLAGVNGFLRRELLKHGNGEYADLVHWRDQAAADAMTAMAGTSSECMAYFALMDMDGMGPAEGVRHYASLAAYGGT</sequence>
<feature type="domain" description="ABM" evidence="1">
    <location>
        <begin position="5"/>
        <end position="67"/>
    </location>
</feature>
<evidence type="ECO:0000313" key="3">
    <source>
        <dbReference type="Proteomes" id="UP000237511"/>
    </source>
</evidence>
<evidence type="ECO:0000313" key="2">
    <source>
        <dbReference type="EMBL" id="POH33800.1"/>
    </source>
</evidence>
<dbReference type="Pfam" id="PF03992">
    <property type="entry name" value="ABM"/>
    <property type="match status" value="1"/>
</dbReference>
<dbReference type="InterPro" id="IPR007138">
    <property type="entry name" value="ABM_dom"/>
</dbReference>
<proteinExistence type="predicted"/>
<dbReference type="Proteomes" id="UP000237511">
    <property type="component" value="Unassembled WGS sequence"/>
</dbReference>